<accession>A0ABU8GXT8</accession>
<name>A0ABU8GXT8_9ACTN</name>
<dbReference type="EMBL" id="JBBAYM010000291">
    <property type="protein sequence ID" value="MEI5617170.1"/>
    <property type="molecule type" value="Genomic_DNA"/>
</dbReference>
<dbReference type="RefSeq" id="WP_336559068.1">
    <property type="nucleotide sequence ID" value="NZ_JBBAYM010000291.1"/>
</dbReference>
<dbReference type="Proteomes" id="UP001365781">
    <property type="component" value="Unassembled WGS sequence"/>
</dbReference>
<protein>
    <submittedName>
        <fullName evidence="1">Uncharacterized protein</fullName>
    </submittedName>
</protein>
<evidence type="ECO:0000313" key="2">
    <source>
        <dbReference type="Proteomes" id="UP001365781"/>
    </source>
</evidence>
<feature type="non-terminal residue" evidence="1">
    <location>
        <position position="92"/>
    </location>
</feature>
<gene>
    <name evidence="1" type="ORF">WB403_49625</name>
</gene>
<proteinExistence type="predicted"/>
<reference evidence="1 2" key="1">
    <citation type="submission" date="2024-03" db="EMBL/GenBank/DDBJ databases">
        <title>First Report of Pectobacterium brasiliscabiei causing potato scab in china.</title>
        <authorList>
            <person name="Handique U."/>
        </authorList>
    </citation>
    <scope>NUCLEOTIDE SEQUENCE [LARGE SCALE GENOMIC DNA]</scope>
    <source>
        <strain evidence="1 2">ZRIMU1503</strain>
    </source>
</reference>
<evidence type="ECO:0000313" key="1">
    <source>
        <dbReference type="EMBL" id="MEI5617170.1"/>
    </source>
</evidence>
<organism evidence="1 2">
    <name type="scientific">Streptomyces brasiliscabiei</name>
    <dbReference type="NCBI Taxonomy" id="2736302"/>
    <lineage>
        <taxon>Bacteria</taxon>
        <taxon>Bacillati</taxon>
        <taxon>Actinomycetota</taxon>
        <taxon>Actinomycetes</taxon>
        <taxon>Kitasatosporales</taxon>
        <taxon>Streptomycetaceae</taxon>
        <taxon>Streptomyces</taxon>
    </lineage>
</organism>
<sequence length="92" mass="10371">RDLYKIDNIISVKGNFVEEVKTDSIYNYSRRVIESFLAAKPHLNVINCSNGAKISGAMPTHSDDISFSEILNKKLLIELINNNLFINPEDST</sequence>
<keyword evidence="2" id="KW-1185">Reference proteome</keyword>
<comment type="caution">
    <text evidence="1">The sequence shown here is derived from an EMBL/GenBank/DDBJ whole genome shotgun (WGS) entry which is preliminary data.</text>
</comment>
<feature type="non-terminal residue" evidence="1">
    <location>
        <position position="1"/>
    </location>
</feature>